<dbReference type="Gene3D" id="3.80.10.10">
    <property type="entry name" value="Ribonuclease Inhibitor"/>
    <property type="match status" value="1"/>
</dbReference>
<accession>A0A5N5KPD3</accession>
<organism evidence="6 7">
    <name type="scientific">Salix brachista</name>
    <dbReference type="NCBI Taxonomy" id="2182728"/>
    <lineage>
        <taxon>Eukaryota</taxon>
        <taxon>Viridiplantae</taxon>
        <taxon>Streptophyta</taxon>
        <taxon>Embryophyta</taxon>
        <taxon>Tracheophyta</taxon>
        <taxon>Spermatophyta</taxon>
        <taxon>Magnoliopsida</taxon>
        <taxon>eudicotyledons</taxon>
        <taxon>Gunneridae</taxon>
        <taxon>Pentapetalae</taxon>
        <taxon>rosids</taxon>
        <taxon>fabids</taxon>
        <taxon>Malpighiales</taxon>
        <taxon>Salicaceae</taxon>
        <taxon>Saliceae</taxon>
        <taxon>Salix</taxon>
    </lineage>
</organism>
<dbReference type="InterPro" id="IPR055414">
    <property type="entry name" value="LRR_R13L4/SHOC2-like"/>
</dbReference>
<dbReference type="Pfam" id="PF00931">
    <property type="entry name" value="NB-ARC"/>
    <property type="match status" value="1"/>
</dbReference>
<dbReference type="Gene3D" id="1.10.10.10">
    <property type="entry name" value="Winged helix-like DNA-binding domain superfamily/Winged helix DNA-binding domain"/>
    <property type="match status" value="1"/>
</dbReference>
<dbReference type="Gene3D" id="3.40.50.300">
    <property type="entry name" value="P-loop containing nucleotide triphosphate hydrolases"/>
    <property type="match status" value="1"/>
</dbReference>
<feature type="domain" description="NB-ARC" evidence="3">
    <location>
        <begin position="91"/>
        <end position="248"/>
    </location>
</feature>
<evidence type="ECO:0000313" key="6">
    <source>
        <dbReference type="EMBL" id="KAB5532262.1"/>
    </source>
</evidence>
<evidence type="ECO:0000259" key="4">
    <source>
        <dbReference type="Pfam" id="PF23559"/>
    </source>
</evidence>
<dbReference type="FunFam" id="3.40.50.300:FF:001091">
    <property type="entry name" value="Probable disease resistance protein At1g61300"/>
    <property type="match status" value="1"/>
</dbReference>
<keyword evidence="7" id="KW-1185">Reference proteome</keyword>
<sequence length="846" mass="96080">MRCSFMRSPCFCLNQGVRRRDIALKIKAVSEKLDEIVKEKARHGLQINRATDHELPRLTSTSLVDDSSVCGRDDEKKIVVSKLLPESSQGARDVDVISLVGLGGIGKTTLAQLAFNDAEVTDHFEKKIWVCVSEPFDEVRIAKAILEQLEGSTPNLVELQSLLPRVSQSINGKRVLLVLDDVWTEDHRQWEQLKPSLASCARGSRILVTTRKGAVAAMMGTDHQINIETLSDDACRSIFNHVAFYKRSKEEHERLTDIGNKIANKCKGLPLAAKVLGGLMQSKRTREEWENILSSELWRLDEVDKDQVERKLFLPLLLSYYDLPSVVRRCFLYCAMFPKDYEMNRDELVKMWMAQGYLKGTGSRDMEVVGEQYYQVLAARSFFQDIKEYGRGYLQFKMHDIVHDFAQYMTENECLTVDDNNLGEATMGTSIERVRHLSMMLSRETSFPSSIHRAKGLRSLLIDNSGDPRLEAALPDVMKQLTCIRSLDLSRSSIKEIPKEVGKLIHLRHMNLEGCRELVSLPETMCDLCNLQSLDVSECWSLEELPRATVKLMKLRHLCIYDSGVAFMPKGIERLTCLRTLDCFVMCGGGENESKAANLRELKNLDHIGRSLLIKNLRGGGIEDAAEAPLKNKKRLLCLDLNFDSDNDGDILIEVLQPPSDLERLCMNWYGGIVLPNWMMALTRLQELKLYHCGNLEVLPPLGRLPNLESLELMNVGVRRLDGGFLGIEEVENANINEGEIARVTAFPKLKRLFIWILSELEEWDGIERRVGEEDATTTSIFIMPQLQQLTIYQCQLLRALPDYVLAAPLQRLDITGCPNLRKRYGKEEKGEDWHKISHIPQVSID</sequence>
<dbReference type="InterPro" id="IPR027417">
    <property type="entry name" value="P-loop_NTPase"/>
</dbReference>
<evidence type="ECO:0000313" key="7">
    <source>
        <dbReference type="Proteomes" id="UP000326939"/>
    </source>
</evidence>
<evidence type="ECO:0000256" key="1">
    <source>
        <dbReference type="ARBA" id="ARBA00022737"/>
    </source>
</evidence>
<dbReference type="InterPro" id="IPR042197">
    <property type="entry name" value="Apaf_helical"/>
</dbReference>
<dbReference type="GO" id="GO:0006952">
    <property type="term" value="P:defense response"/>
    <property type="evidence" value="ECO:0007669"/>
    <property type="project" value="UniProtKB-KW"/>
</dbReference>
<dbReference type="Gene3D" id="1.10.8.430">
    <property type="entry name" value="Helical domain of apoptotic protease-activating factors"/>
    <property type="match status" value="1"/>
</dbReference>
<dbReference type="FunFam" id="1.10.10.10:FF:000322">
    <property type="entry name" value="Probable disease resistance protein At1g63360"/>
    <property type="match status" value="1"/>
</dbReference>
<dbReference type="InterPro" id="IPR032675">
    <property type="entry name" value="LRR_dom_sf"/>
</dbReference>
<evidence type="ECO:0000256" key="2">
    <source>
        <dbReference type="ARBA" id="ARBA00022821"/>
    </source>
</evidence>
<dbReference type="Pfam" id="PF23598">
    <property type="entry name" value="LRR_14"/>
    <property type="match status" value="1"/>
</dbReference>
<dbReference type="InterPro" id="IPR058922">
    <property type="entry name" value="WHD_DRP"/>
</dbReference>
<dbReference type="GO" id="GO:0043531">
    <property type="term" value="F:ADP binding"/>
    <property type="evidence" value="ECO:0007669"/>
    <property type="project" value="InterPro"/>
</dbReference>
<proteinExistence type="predicted"/>
<evidence type="ECO:0000259" key="3">
    <source>
        <dbReference type="Pfam" id="PF00931"/>
    </source>
</evidence>
<dbReference type="SUPFAM" id="SSF52058">
    <property type="entry name" value="L domain-like"/>
    <property type="match status" value="1"/>
</dbReference>
<dbReference type="PANTHER" id="PTHR36766:SF45">
    <property type="entry name" value="NB-ARC DOMAIN-CONTAINING PROTEIN"/>
    <property type="match status" value="1"/>
</dbReference>
<gene>
    <name evidence="6" type="ORF">DKX38_018932</name>
</gene>
<keyword evidence="2" id="KW-0611">Plant defense</keyword>
<dbReference type="AlphaFoldDB" id="A0A5N5KPD3"/>
<reference evidence="7" key="1">
    <citation type="journal article" date="2019" name="Gigascience">
        <title>De novo genome assembly of the endangered Acer yangbiense, a plant species with extremely small populations endemic to Yunnan Province, China.</title>
        <authorList>
            <person name="Yang J."/>
            <person name="Wariss H.M."/>
            <person name="Tao L."/>
            <person name="Zhang R."/>
            <person name="Yun Q."/>
            <person name="Hollingsworth P."/>
            <person name="Dao Z."/>
            <person name="Luo G."/>
            <person name="Guo H."/>
            <person name="Ma Y."/>
            <person name="Sun W."/>
        </authorList>
    </citation>
    <scope>NUCLEOTIDE SEQUENCE [LARGE SCALE GENOMIC DNA]</scope>
    <source>
        <strain evidence="7">cv. br00</strain>
    </source>
</reference>
<dbReference type="InterPro" id="IPR036388">
    <property type="entry name" value="WH-like_DNA-bd_sf"/>
</dbReference>
<dbReference type="PRINTS" id="PR00364">
    <property type="entry name" value="DISEASERSIST"/>
</dbReference>
<protein>
    <submittedName>
        <fullName evidence="6">Uncharacterized protein</fullName>
    </submittedName>
</protein>
<dbReference type="EMBL" id="VDCV01000012">
    <property type="protein sequence ID" value="KAB5532262.1"/>
    <property type="molecule type" value="Genomic_DNA"/>
</dbReference>
<feature type="domain" description="Disease resistance protein winged helix" evidence="4">
    <location>
        <begin position="336"/>
        <end position="406"/>
    </location>
</feature>
<dbReference type="SUPFAM" id="SSF52540">
    <property type="entry name" value="P-loop containing nucleoside triphosphate hydrolases"/>
    <property type="match status" value="1"/>
</dbReference>
<dbReference type="Proteomes" id="UP000326939">
    <property type="component" value="Chromosome 12"/>
</dbReference>
<name>A0A5N5KPD3_9ROSI</name>
<dbReference type="Pfam" id="PF23559">
    <property type="entry name" value="WHD_DRP"/>
    <property type="match status" value="1"/>
</dbReference>
<dbReference type="PANTHER" id="PTHR36766">
    <property type="entry name" value="PLANT BROAD-SPECTRUM MILDEW RESISTANCE PROTEIN RPW8"/>
    <property type="match status" value="1"/>
</dbReference>
<feature type="domain" description="Disease resistance R13L4/SHOC-2-like LRR" evidence="5">
    <location>
        <begin position="499"/>
        <end position="755"/>
    </location>
</feature>
<dbReference type="InterPro" id="IPR002182">
    <property type="entry name" value="NB-ARC"/>
</dbReference>
<keyword evidence="1" id="KW-0677">Repeat</keyword>
<comment type="caution">
    <text evidence="6">The sequence shown here is derived from an EMBL/GenBank/DDBJ whole genome shotgun (WGS) entry which is preliminary data.</text>
</comment>
<evidence type="ECO:0000259" key="5">
    <source>
        <dbReference type="Pfam" id="PF23598"/>
    </source>
</evidence>